<feature type="binding site" evidence="5">
    <location>
        <position position="84"/>
    </location>
    <ligand>
        <name>S-adenosyl-L-methionine</name>
        <dbReference type="ChEBI" id="CHEBI:59789"/>
    </ligand>
</feature>
<dbReference type="Pfam" id="PF08241">
    <property type="entry name" value="Methyltransf_11"/>
    <property type="match status" value="1"/>
</dbReference>
<evidence type="ECO:0000313" key="7">
    <source>
        <dbReference type="EMBL" id="AKQ33854.1"/>
    </source>
</evidence>
<comment type="function">
    <text evidence="5">O-methyltransferase that catalyzes the 2 O-methylation steps in the ubiquinone biosynthetic pathway.</text>
</comment>
<dbReference type="PANTHER" id="PTHR43464">
    <property type="entry name" value="METHYLTRANSFERASE"/>
    <property type="match status" value="1"/>
</dbReference>
<dbReference type="NCBIfam" id="TIGR01983">
    <property type="entry name" value="UbiG"/>
    <property type="match status" value="1"/>
</dbReference>
<dbReference type="Proteomes" id="UP000063965">
    <property type="component" value="Chromosome"/>
</dbReference>
<evidence type="ECO:0000256" key="3">
    <source>
        <dbReference type="ARBA" id="ARBA00022688"/>
    </source>
</evidence>
<organism evidence="7 8">
    <name type="scientific">Candidatus Coxiella mudrowiae</name>
    <dbReference type="NCBI Taxonomy" id="2054173"/>
    <lineage>
        <taxon>Bacteria</taxon>
        <taxon>Pseudomonadati</taxon>
        <taxon>Pseudomonadota</taxon>
        <taxon>Gammaproteobacteria</taxon>
        <taxon>Legionellales</taxon>
        <taxon>Coxiellaceae</taxon>
        <taxon>Coxiella</taxon>
    </lineage>
</organism>
<dbReference type="HAMAP" id="MF_00472">
    <property type="entry name" value="UbiG"/>
    <property type="match status" value="1"/>
</dbReference>
<protein>
    <recommendedName>
        <fullName evidence="5">Ubiquinone biosynthesis O-methyltransferase</fullName>
    </recommendedName>
    <alternativeName>
        <fullName evidence="5">2-polyprenyl-6-hydroxyphenol methylase</fullName>
        <ecNumber evidence="5">2.1.1.222</ecNumber>
    </alternativeName>
    <alternativeName>
        <fullName evidence="5">3-demethylubiquinone 3-O-methyltransferase</fullName>
        <ecNumber evidence="5">2.1.1.64</ecNumber>
    </alternativeName>
</protein>
<keyword evidence="4 5" id="KW-0949">S-adenosyl-L-methionine</keyword>
<keyword evidence="2 5" id="KW-0808">Transferase</keyword>
<sequence length="241" mass="27542">MTTTTSEKKKNINPQEVVKFSEMAEEWWNPEGHMKPLYLINPIRVKYIQQHVVLNDKQILDVGCGGGLLSEALAKHRAQVTAIDMSDALISIAKNHAQQQQLNIDYRCQDIEILANNTSERFDIVTCMELLEHIPDPARMVKTCALLTKSGGKLFFSTINRNLKAYLFSIVGAEYLLNWLPKGTHDYAQFIRPSELIRWTESVQLHLVDMSGLNYRPFKNEFDLSADVSVNYLACFSKNYV</sequence>
<keyword evidence="1 5" id="KW-0489">Methyltransferase</keyword>
<dbReference type="EC" id="2.1.1.64" evidence="5"/>
<feature type="domain" description="Methyltransferase type 11" evidence="6">
    <location>
        <begin position="60"/>
        <end position="156"/>
    </location>
</feature>
<keyword evidence="8" id="KW-1185">Reference proteome</keyword>
<dbReference type="EMBL" id="CP011126">
    <property type="protein sequence ID" value="AKQ33854.1"/>
    <property type="molecule type" value="Genomic_DNA"/>
</dbReference>
<dbReference type="SUPFAM" id="SSF53335">
    <property type="entry name" value="S-adenosyl-L-methionine-dependent methyltransferases"/>
    <property type="match status" value="1"/>
</dbReference>
<feature type="binding site" evidence="5">
    <location>
        <position position="44"/>
    </location>
    <ligand>
        <name>S-adenosyl-L-methionine</name>
        <dbReference type="ChEBI" id="CHEBI:59789"/>
    </ligand>
</feature>
<dbReference type="InterPro" id="IPR013216">
    <property type="entry name" value="Methyltransf_11"/>
</dbReference>
<evidence type="ECO:0000256" key="2">
    <source>
        <dbReference type="ARBA" id="ARBA00022679"/>
    </source>
</evidence>
<gene>
    <name evidence="5 7" type="primary">ubiG</name>
    <name evidence="7" type="ORF">CleRT_12670</name>
</gene>
<evidence type="ECO:0000256" key="4">
    <source>
        <dbReference type="ARBA" id="ARBA00022691"/>
    </source>
</evidence>
<comment type="catalytic activity">
    <reaction evidence="5">
        <text>a 3-demethylubiquinol + S-adenosyl-L-methionine = a ubiquinol + S-adenosyl-L-homocysteine + H(+)</text>
        <dbReference type="Rhea" id="RHEA:44380"/>
        <dbReference type="Rhea" id="RHEA-COMP:9566"/>
        <dbReference type="Rhea" id="RHEA-COMP:10914"/>
        <dbReference type="ChEBI" id="CHEBI:15378"/>
        <dbReference type="ChEBI" id="CHEBI:17976"/>
        <dbReference type="ChEBI" id="CHEBI:57856"/>
        <dbReference type="ChEBI" id="CHEBI:59789"/>
        <dbReference type="ChEBI" id="CHEBI:84422"/>
        <dbReference type="EC" id="2.1.1.64"/>
    </reaction>
</comment>
<accession>A0ABM5UV72</accession>
<proteinExistence type="inferred from homology"/>
<comment type="catalytic activity">
    <reaction evidence="5">
        <text>a 3-(all-trans-polyprenyl)benzene-1,2-diol + S-adenosyl-L-methionine = a 2-methoxy-6-(all-trans-polyprenyl)phenol + S-adenosyl-L-homocysteine + H(+)</text>
        <dbReference type="Rhea" id="RHEA:31411"/>
        <dbReference type="Rhea" id="RHEA-COMP:9550"/>
        <dbReference type="Rhea" id="RHEA-COMP:9551"/>
        <dbReference type="ChEBI" id="CHEBI:15378"/>
        <dbReference type="ChEBI" id="CHEBI:57856"/>
        <dbReference type="ChEBI" id="CHEBI:59789"/>
        <dbReference type="ChEBI" id="CHEBI:62729"/>
        <dbReference type="ChEBI" id="CHEBI:62731"/>
        <dbReference type="EC" id="2.1.1.222"/>
    </reaction>
</comment>
<dbReference type="RefSeq" id="WP_048875510.1">
    <property type="nucleotide sequence ID" value="NZ_CP011126.1"/>
</dbReference>
<dbReference type="InterPro" id="IPR029063">
    <property type="entry name" value="SAM-dependent_MTases_sf"/>
</dbReference>
<dbReference type="Gene3D" id="3.40.50.150">
    <property type="entry name" value="Vaccinia Virus protein VP39"/>
    <property type="match status" value="1"/>
</dbReference>
<dbReference type="EC" id="2.1.1.222" evidence="5"/>
<reference evidence="7 8" key="1">
    <citation type="journal article" date="2015" name="Genome Biol. Evol.">
        <title>Distinctive Genome Reduction Rates Revealed by Genomic Analyses of Two Coxiella-Like Endosymbionts in Ticks.</title>
        <authorList>
            <person name="Gottlieb Y."/>
            <person name="Lalzar I."/>
            <person name="Klasson L."/>
        </authorList>
    </citation>
    <scope>NUCLEOTIDE SEQUENCE [LARGE SCALE GENOMIC DNA]</scope>
    <source>
        <strain evidence="7 8">CRt</strain>
    </source>
</reference>
<evidence type="ECO:0000256" key="5">
    <source>
        <dbReference type="HAMAP-Rule" id="MF_00472"/>
    </source>
</evidence>
<feature type="binding site" evidence="5">
    <location>
        <position position="63"/>
    </location>
    <ligand>
        <name>S-adenosyl-L-methionine</name>
        <dbReference type="ChEBI" id="CHEBI:59789"/>
    </ligand>
</feature>
<comment type="similarity">
    <text evidence="5">Belongs to the methyltransferase superfamily. UbiG/COQ3 family.</text>
</comment>
<dbReference type="CDD" id="cd02440">
    <property type="entry name" value="AdoMet_MTases"/>
    <property type="match status" value="1"/>
</dbReference>
<feature type="binding site" evidence="5">
    <location>
        <position position="128"/>
    </location>
    <ligand>
        <name>S-adenosyl-L-methionine</name>
        <dbReference type="ChEBI" id="CHEBI:59789"/>
    </ligand>
</feature>
<dbReference type="PANTHER" id="PTHR43464:SF19">
    <property type="entry name" value="UBIQUINONE BIOSYNTHESIS O-METHYLTRANSFERASE, MITOCHONDRIAL"/>
    <property type="match status" value="1"/>
</dbReference>
<evidence type="ECO:0000256" key="1">
    <source>
        <dbReference type="ARBA" id="ARBA00022603"/>
    </source>
</evidence>
<dbReference type="InterPro" id="IPR010233">
    <property type="entry name" value="UbiG_MeTrfase"/>
</dbReference>
<evidence type="ECO:0000313" key="8">
    <source>
        <dbReference type="Proteomes" id="UP000063965"/>
    </source>
</evidence>
<name>A0ABM5UV72_9COXI</name>
<keyword evidence="3 5" id="KW-0831">Ubiquinone biosynthesis</keyword>
<evidence type="ECO:0000259" key="6">
    <source>
        <dbReference type="Pfam" id="PF08241"/>
    </source>
</evidence>
<comment type="pathway">
    <text evidence="5">Cofactor biosynthesis; ubiquinone biosynthesis.</text>
</comment>